<sequence length="500" mass="55476">MVLSCFSRTFLDITSGDGSLAKALQDSNQNCSVNGTLGALRTRSNSKTPTRTLSRSGLSPDDSSISSRKTPTSSVKTMTALHECDGDRYMPSRSSTNMIRAQHMLRKQEDAVDEETAEYQKAVAESLNTNDIPGSRILRYKATVRDSASVKCITETTKSSIKASYKRAIPQMPEKVLDAPDIVDDFYLNILDWSVDNILAIALNREVYLWNSITGHITCLMSSGYEDEYISSLKWSPDSPNIIAIGSSAGRVQLWDIVNQSLMRTMRLGGVSSGGRVPAVVWREYLVSSASRTGHIRHHDTRIAHHEVGVADFHTQEVCGLAWSPDKNYLASGANDNYVAIWSANDNSKPVHALSGHQAAVKALAWCPWKPNLLCTGGGTSDHTLRFWNTATGACVKSVDVIAQVSGIIWNTEYREILTSHGDPLKQLVIWKYPDITKITDLKEHQSRVLCITSSPNNEMVASCGADETLRVWYCFQVDHNKKRMEEKRQRPSVYARGIR</sequence>
<evidence type="ECO:0000259" key="10">
    <source>
        <dbReference type="Pfam" id="PF24807"/>
    </source>
</evidence>
<dbReference type="WBParaSite" id="TREG1_54460.1">
    <property type="protein sequence ID" value="TREG1_54460.1"/>
    <property type="gene ID" value="TREG1_54460"/>
</dbReference>
<feature type="region of interest" description="Disordered" evidence="9">
    <location>
        <begin position="35"/>
        <end position="76"/>
    </location>
</feature>
<dbReference type="Pfam" id="PF24807">
    <property type="entry name" value="WD40_CDC20-Fz"/>
    <property type="match status" value="1"/>
</dbReference>
<organism evidence="11 12">
    <name type="scientific">Trichobilharzia regenti</name>
    <name type="common">Nasal bird schistosome</name>
    <dbReference type="NCBI Taxonomy" id="157069"/>
    <lineage>
        <taxon>Eukaryota</taxon>
        <taxon>Metazoa</taxon>
        <taxon>Spiralia</taxon>
        <taxon>Lophotrochozoa</taxon>
        <taxon>Platyhelminthes</taxon>
        <taxon>Trematoda</taxon>
        <taxon>Digenea</taxon>
        <taxon>Strigeidida</taxon>
        <taxon>Schistosomatoidea</taxon>
        <taxon>Schistosomatidae</taxon>
        <taxon>Trichobilharzia</taxon>
    </lineage>
</organism>
<keyword evidence="2 7" id="KW-0853">WD repeat</keyword>
<dbReference type="AlphaFoldDB" id="A0AA85K4L4"/>
<reference evidence="12" key="2">
    <citation type="submission" date="2023-11" db="UniProtKB">
        <authorList>
            <consortium name="WormBaseParasite"/>
        </authorList>
    </citation>
    <scope>IDENTIFICATION</scope>
</reference>
<dbReference type="PANTHER" id="PTHR19918:SF8">
    <property type="entry name" value="FI02843P"/>
    <property type="match status" value="1"/>
</dbReference>
<evidence type="ECO:0000256" key="5">
    <source>
        <dbReference type="ARBA" id="ARBA00022776"/>
    </source>
</evidence>
<evidence type="ECO:0000256" key="2">
    <source>
        <dbReference type="ARBA" id="ARBA00022574"/>
    </source>
</evidence>
<evidence type="ECO:0000256" key="9">
    <source>
        <dbReference type="SAM" id="MobiDB-lite"/>
    </source>
</evidence>
<keyword evidence="3" id="KW-0132">Cell division</keyword>
<keyword evidence="8" id="KW-0175">Coiled coil</keyword>
<dbReference type="GO" id="GO:0005680">
    <property type="term" value="C:anaphase-promoting complex"/>
    <property type="evidence" value="ECO:0007669"/>
    <property type="project" value="TreeGrafter"/>
</dbReference>
<keyword evidence="11" id="KW-1185">Reference proteome</keyword>
<keyword evidence="6" id="KW-0131">Cell cycle</keyword>
<feature type="repeat" description="WD" evidence="7">
    <location>
        <begin position="311"/>
        <end position="352"/>
    </location>
</feature>
<dbReference type="PROSITE" id="PS50082">
    <property type="entry name" value="WD_REPEATS_2"/>
    <property type="match status" value="3"/>
</dbReference>
<feature type="compositionally biased region" description="Polar residues" evidence="9">
    <location>
        <begin position="42"/>
        <end position="52"/>
    </location>
</feature>
<dbReference type="GO" id="GO:0010997">
    <property type="term" value="F:anaphase-promoting complex binding"/>
    <property type="evidence" value="ECO:0007669"/>
    <property type="project" value="InterPro"/>
</dbReference>
<proteinExistence type="inferred from homology"/>
<dbReference type="SUPFAM" id="SSF50978">
    <property type="entry name" value="WD40 repeat-like"/>
    <property type="match status" value="1"/>
</dbReference>
<evidence type="ECO:0000313" key="11">
    <source>
        <dbReference type="Proteomes" id="UP000050795"/>
    </source>
</evidence>
<feature type="compositionally biased region" description="Low complexity" evidence="9">
    <location>
        <begin position="53"/>
        <end position="74"/>
    </location>
</feature>
<evidence type="ECO:0000256" key="7">
    <source>
        <dbReference type="PROSITE-ProRule" id="PRU00221"/>
    </source>
</evidence>
<dbReference type="SMART" id="SM00320">
    <property type="entry name" value="WD40"/>
    <property type="match status" value="5"/>
</dbReference>
<dbReference type="GO" id="GO:0031145">
    <property type="term" value="P:anaphase-promoting complex-dependent catabolic process"/>
    <property type="evidence" value="ECO:0007669"/>
    <property type="project" value="TreeGrafter"/>
</dbReference>
<dbReference type="GO" id="GO:1905786">
    <property type="term" value="P:positive regulation of anaphase-promoting complex-dependent catabolic process"/>
    <property type="evidence" value="ECO:0007669"/>
    <property type="project" value="TreeGrafter"/>
</dbReference>
<feature type="repeat" description="WD" evidence="7">
    <location>
        <begin position="442"/>
        <end position="473"/>
    </location>
</feature>
<evidence type="ECO:0000256" key="4">
    <source>
        <dbReference type="ARBA" id="ARBA00022737"/>
    </source>
</evidence>
<dbReference type="InterPro" id="IPR036322">
    <property type="entry name" value="WD40_repeat_dom_sf"/>
</dbReference>
<dbReference type="InterPro" id="IPR033010">
    <property type="entry name" value="Cdc20/Fizzy"/>
</dbReference>
<accession>A0AA85K4L4</accession>
<evidence type="ECO:0000256" key="1">
    <source>
        <dbReference type="ARBA" id="ARBA00006445"/>
    </source>
</evidence>
<comment type="similarity">
    <text evidence="1">Belongs to the WD repeat CDC20/Fizzy family.</text>
</comment>
<dbReference type="GO" id="GO:0051301">
    <property type="term" value="P:cell division"/>
    <property type="evidence" value="ECO:0007669"/>
    <property type="project" value="UniProtKB-KW"/>
</dbReference>
<feature type="domain" description="CDC20/Fizzy WD40" evidence="10">
    <location>
        <begin position="177"/>
        <end position="473"/>
    </location>
</feature>
<dbReference type="PANTHER" id="PTHR19918">
    <property type="entry name" value="CELL DIVISION CYCLE 20 CDC20 FIZZY -RELATED"/>
    <property type="match status" value="1"/>
</dbReference>
<dbReference type="PROSITE" id="PS50294">
    <property type="entry name" value="WD_REPEATS_REGION"/>
    <property type="match status" value="2"/>
</dbReference>
<protein>
    <recommendedName>
        <fullName evidence="10">CDC20/Fizzy WD40 domain-containing protein</fullName>
    </recommendedName>
</protein>
<dbReference type="Proteomes" id="UP000050795">
    <property type="component" value="Unassembled WGS sequence"/>
</dbReference>
<dbReference type="InterPro" id="IPR056150">
    <property type="entry name" value="WD40_CDC20-Fz"/>
</dbReference>
<evidence type="ECO:0000256" key="3">
    <source>
        <dbReference type="ARBA" id="ARBA00022618"/>
    </source>
</evidence>
<keyword evidence="4" id="KW-0677">Repeat</keyword>
<evidence type="ECO:0000313" key="12">
    <source>
        <dbReference type="WBParaSite" id="TREG1_54460.1"/>
    </source>
</evidence>
<evidence type="ECO:0000256" key="6">
    <source>
        <dbReference type="ARBA" id="ARBA00023306"/>
    </source>
</evidence>
<dbReference type="InterPro" id="IPR001680">
    <property type="entry name" value="WD40_rpt"/>
</dbReference>
<feature type="coiled-coil region" evidence="8">
    <location>
        <begin position="98"/>
        <end position="125"/>
    </location>
</feature>
<name>A0AA85K4L4_TRIRE</name>
<dbReference type="InterPro" id="IPR015943">
    <property type="entry name" value="WD40/YVTN_repeat-like_dom_sf"/>
</dbReference>
<dbReference type="GO" id="GO:1990757">
    <property type="term" value="F:ubiquitin ligase activator activity"/>
    <property type="evidence" value="ECO:0007669"/>
    <property type="project" value="TreeGrafter"/>
</dbReference>
<reference evidence="11" key="1">
    <citation type="submission" date="2022-06" db="EMBL/GenBank/DDBJ databases">
        <authorList>
            <person name="Berger JAMES D."/>
            <person name="Berger JAMES D."/>
        </authorList>
    </citation>
    <scope>NUCLEOTIDE SEQUENCE [LARGE SCALE GENOMIC DNA]</scope>
</reference>
<keyword evidence="5" id="KW-0498">Mitosis</keyword>
<feature type="repeat" description="WD" evidence="7">
    <location>
        <begin position="230"/>
        <end position="265"/>
    </location>
</feature>
<evidence type="ECO:0000256" key="8">
    <source>
        <dbReference type="SAM" id="Coils"/>
    </source>
</evidence>
<dbReference type="Gene3D" id="2.130.10.10">
    <property type="entry name" value="YVTN repeat-like/Quinoprotein amine dehydrogenase"/>
    <property type="match status" value="1"/>
</dbReference>